<keyword evidence="2 4" id="KW-0378">Hydrolase</keyword>
<dbReference type="InterPro" id="IPR020084">
    <property type="entry name" value="NUDIX_hydrolase_CS"/>
</dbReference>
<evidence type="ECO:0000259" key="3">
    <source>
        <dbReference type="PROSITE" id="PS51462"/>
    </source>
</evidence>
<dbReference type="Pfam" id="PF00293">
    <property type="entry name" value="NUDIX"/>
    <property type="match status" value="1"/>
</dbReference>
<dbReference type="EMBL" id="AP023355">
    <property type="protein sequence ID" value="BCJ39022.1"/>
    <property type="molecule type" value="Genomic_DNA"/>
</dbReference>
<dbReference type="SUPFAM" id="SSF55811">
    <property type="entry name" value="Nudix"/>
    <property type="match status" value="1"/>
</dbReference>
<sequence>MAVPEFVTRIRSKLGHDPLPLPGVTAVVRHDDGRILLVRRADDHRWTLVTGCLEPPEQPATAVVREVWEEAGVVAEVEGLLRVESMDLMTCPNGDQVYMLDLAFRCRAVAGDPHVNDDESIDAGWFEPDRLPDIPPRHLACITAALHPADTAWFAPAVPLPAAVLD</sequence>
<evidence type="ECO:0000313" key="5">
    <source>
        <dbReference type="Proteomes" id="UP000611640"/>
    </source>
</evidence>
<proteinExistence type="predicted"/>
<evidence type="ECO:0000313" key="4">
    <source>
        <dbReference type="EMBL" id="BCJ39022.1"/>
    </source>
</evidence>
<gene>
    <name evidence="4" type="ORF">Athai_65250</name>
</gene>
<dbReference type="Proteomes" id="UP000611640">
    <property type="component" value="Chromosome"/>
</dbReference>
<dbReference type="GO" id="GO:0016787">
    <property type="term" value="F:hydrolase activity"/>
    <property type="evidence" value="ECO:0007669"/>
    <property type="project" value="UniProtKB-KW"/>
</dbReference>
<dbReference type="PROSITE" id="PS00893">
    <property type="entry name" value="NUDIX_BOX"/>
    <property type="match status" value="1"/>
</dbReference>
<evidence type="ECO:0000256" key="1">
    <source>
        <dbReference type="ARBA" id="ARBA00001946"/>
    </source>
</evidence>
<dbReference type="PANTHER" id="PTHR43046">
    <property type="entry name" value="GDP-MANNOSE MANNOSYL HYDROLASE"/>
    <property type="match status" value="1"/>
</dbReference>
<comment type="cofactor">
    <cofactor evidence="1">
        <name>Mg(2+)</name>
        <dbReference type="ChEBI" id="CHEBI:18420"/>
    </cofactor>
</comment>
<reference evidence="4 5" key="1">
    <citation type="submission" date="2020-08" db="EMBL/GenBank/DDBJ databases">
        <title>Whole genome shotgun sequence of Actinocatenispora thailandica NBRC 105041.</title>
        <authorList>
            <person name="Komaki H."/>
            <person name="Tamura T."/>
        </authorList>
    </citation>
    <scope>NUCLEOTIDE SEQUENCE [LARGE SCALE GENOMIC DNA]</scope>
    <source>
        <strain evidence="4 5">NBRC 105041</strain>
    </source>
</reference>
<dbReference type="CDD" id="cd18879">
    <property type="entry name" value="NUDIX_Hydrolase"/>
    <property type="match status" value="1"/>
</dbReference>
<dbReference type="InterPro" id="IPR000086">
    <property type="entry name" value="NUDIX_hydrolase_dom"/>
</dbReference>
<keyword evidence="5" id="KW-1185">Reference proteome</keyword>
<feature type="domain" description="Nudix hydrolase" evidence="3">
    <location>
        <begin position="19"/>
        <end position="148"/>
    </location>
</feature>
<name>A0A7R7I048_9ACTN</name>
<organism evidence="4 5">
    <name type="scientific">Actinocatenispora thailandica</name>
    <dbReference type="NCBI Taxonomy" id="227318"/>
    <lineage>
        <taxon>Bacteria</taxon>
        <taxon>Bacillati</taxon>
        <taxon>Actinomycetota</taxon>
        <taxon>Actinomycetes</taxon>
        <taxon>Micromonosporales</taxon>
        <taxon>Micromonosporaceae</taxon>
        <taxon>Actinocatenispora</taxon>
    </lineage>
</organism>
<dbReference type="AlphaFoldDB" id="A0A7R7I048"/>
<dbReference type="PROSITE" id="PS51462">
    <property type="entry name" value="NUDIX"/>
    <property type="match status" value="1"/>
</dbReference>
<dbReference type="InterPro" id="IPR015797">
    <property type="entry name" value="NUDIX_hydrolase-like_dom_sf"/>
</dbReference>
<dbReference type="PANTHER" id="PTHR43046:SF16">
    <property type="entry name" value="ADP-RIBOSE PYROPHOSPHATASE YJHB-RELATED"/>
    <property type="match status" value="1"/>
</dbReference>
<evidence type="ECO:0000256" key="2">
    <source>
        <dbReference type="ARBA" id="ARBA00022801"/>
    </source>
</evidence>
<dbReference type="RefSeq" id="WP_203964955.1">
    <property type="nucleotide sequence ID" value="NZ_AP023355.1"/>
</dbReference>
<protein>
    <submittedName>
        <fullName evidence="4">NUDIX hydrolase</fullName>
    </submittedName>
</protein>
<dbReference type="Gene3D" id="3.90.79.10">
    <property type="entry name" value="Nucleoside Triphosphate Pyrophosphohydrolase"/>
    <property type="match status" value="1"/>
</dbReference>
<accession>A0A7R7I048</accession>
<dbReference type="KEGG" id="atl:Athai_65250"/>